<reference evidence="2 3" key="2">
    <citation type="submission" date="2009-03" db="EMBL/GenBank/DDBJ databases">
        <title>Draft genome sequence of Coprococcus comes (ATCC 27758).</title>
        <authorList>
            <person name="Sudarsanam P."/>
            <person name="Ley R."/>
            <person name="Guruge J."/>
            <person name="Turnbaugh P.J."/>
            <person name="Mahowald M."/>
            <person name="Liep D."/>
            <person name="Gordon J."/>
        </authorList>
    </citation>
    <scope>NUCLEOTIDE SEQUENCE [LARGE SCALE GENOMIC DNA]</scope>
    <source>
        <strain evidence="2 3">ATCC 27758</strain>
    </source>
</reference>
<accession>C0BC38</accession>
<dbReference type="HOGENOM" id="CLU_1292589_0_0_9"/>
<evidence type="ECO:0000259" key="1">
    <source>
        <dbReference type="PROSITE" id="PS51737"/>
    </source>
</evidence>
<gene>
    <name evidence="2" type="ORF">COPCOM_02729</name>
</gene>
<dbReference type="InterPro" id="IPR011109">
    <property type="entry name" value="DNA_bind_recombinase_dom"/>
</dbReference>
<proteinExistence type="predicted"/>
<dbReference type="Pfam" id="PF07508">
    <property type="entry name" value="Recombinase"/>
    <property type="match status" value="1"/>
</dbReference>
<dbReference type="PROSITE" id="PS51737">
    <property type="entry name" value="RECOMBINASE_DNA_BIND"/>
    <property type="match status" value="1"/>
</dbReference>
<comment type="caution">
    <text evidence="2">The sequence shown here is derived from an EMBL/GenBank/DDBJ whole genome shotgun (WGS) entry which is preliminary data.</text>
</comment>
<dbReference type="Gene3D" id="3.90.1750.20">
    <property type="entry name" value="Putative Large Serine Recombinase, Chain B, Domain 2"/>
    <property type="match status" value="1"/>
</dbReference>
<dbReference type="PANTHER" id="PTHR30461">
    <property type="entry name" value="DNA-INVERTASE FROM LAMBDOID PROPHAGE"/>
    <property type="match status" value="1"/>
</dbReference>
<dbReference type="EMBL" id="ABVR01000042">
    <property type="protein sequence ID" value="EEG88639.1"/>
    <property type="molecule type" value="Genomic_DNA"/>
</dbReference>
<dbReference type="InterPro" id="IPR038109">
    <property type="entry name" value="DNA_bind_recomb_sf"/>
</dbReference>
<dbReference type="GO" id="GO:0003677">
    <property type="term" value="F:DNA binding"/>
    <property type="evidence" value="ECO:0007669"/>
    <property type="project" value="InterPro"/>
</dbReference>
<evidence type="ECO:0000313" key="3">
    <source>
        <dbReference type="Proteomes" id="UP000003793"/>
    </source>
</evidence>
<dbReference type="PANTHER" id="PTHR30461:SF23">
    <property type="entry name" value="DNA RECOMBINASE-RELATED"/>
    <property type="match status" value="1"/>
</dbReference>
<protein>
    <submittedName>
        <fullName evidence="2">Recombinase</fullName>
    </submittedName>
</protein>
<dbReference type="GO" id="GO:0000150">
    <property type="term" value="F:DNA strand exchange activity"/>
    <property type="evidence" value="ECO:0007669"/>
    <property type="project" value="InterPro"/>
</dbReference>
<dbReference type="Proteomes" id="UP000003793">
    <property type="component" value="Unassembled WGS sequence"/>
</dbReference>
<dbReference type="AlphaFoldDB" id="C0BC38"/>
<organism evidence="2 3">
    <name type="scientific">Coprococcus comes ATCC 27758</name>
    <dbReference type="NCBI Taxonomy" id="470146"/>
    <lineage>
        <taxon>Bacteria</taxon>
        <taxon>Bacillati</taxon>
        <taxon>Bacillota</taxon>
        <taxon>Clostridia</taxon>
        <taxon>Lachnospirales</taxon>
        <taxon>Lachnospiraceae</taxon>
        <taxon>Coprococcus</taxon>
    </lineage>
</organism>
<sequence length="213" mass="24971">MTPFVAFGYRKTKTDKHKLEIDPSAGSVVQDIFKMKLRGMSQDAIANRLNELGILSPFEYKISSGSHYKTGFRQKEQALWSSVTVRRILENEVYIGNLVQGKRTTPNHKVKQTYVKPEDDWIRIEKNHEPLVSDRDFEIVQRLLGMDTRTSPDQKQVSKTSFISKRSLQVNRSVRKKTMRSLAYEQKMMVRIGKRTLIHKKKLEKWIDHQVRH</sequence>
<evidence type="ECO:0000313" key="2">
    <source>
        <dbReference type="EMBL" id="EEG88639.1"/>
    </source>
</evidence>
<dbReference type="InterPro" id="IPR050639">
    <property type="entry name" value="SSR_resolvase"/>
</dbReference>
<feature type="domain" description="Recombinase" evidence="1">
    <location>
        <begin position="6"/>
        <end position="150"/>
    </location>
</feature>
<name>C0BC38_9FIRM</name>
<reference evidence="2 3" key="1">
    <citation type="submission" date="2009-02" db="EMBL/GenBank/DDBJ databases">
        <authorList>
            <person name="Fulton L."/>
            <person name="Clifton S."/>
            <person name="Fulton B."/>
            <person name="Xu J."/>
            <person name="Minx P."/>
            <person name="Pepin K.H."/>
            <person name="Johnson M."/>
            <person name="Bhonagiri V."/>
            <person name="Nash W.E."/>
            <person name="Mardis E.R."/>
            <person name="Wilson R.K."/>
        </authorList>
    </citation>
    <scope>NUCLEOTIDE SEQUENCE [LARGE SCALE GENOMIC DNA]</scope>
    <source>
        <strain evidence="2 3">ATCC 27758</strain>
    </source>
</reference>